<name>X1MVP7_9ZZZZ</name>
<sequence>MYLKSQRNTLYKLVLAAISVGCMSLPAAHTAMAADYKPIILDPSYEHDKWQTQPQDHVFEFAAYTTSFDGADDNDGDGDSDRWGIPEWVSFEIKKISTDHHLDKR</sequence>
<evidence type="ECO:0000313" key="1">
    <source>
        <dbReference type="EMBL" id="GAI10434.1"/>
    </source>
</evidence>
<organism evidence="1">
    <name type="scientific">marine sediment metagenome</name>
    <dbReference type="NCBI Taxonomy" id="412755"/>
    <lineage>
        <taxon>unclassified sequences</taxon>
        <taxon>metagenomes</taxon>
        <taxon>ecological metagenomes</taxon>
    </lineage>
</organism>
<reference evidence="1" key="1">
    <citation type="journal article" date="2014" name="Front. Microbiol.">
        <title>High frequency of phylogenetically diverse reductive dehalogenase-homologous genes in deep subseafloor sedimentary metagenomes.</title>
        <authorList>
            <person name="Kawai M."/>
            <person name="Futagami T."/>
            <person name="Toyoda A."/>
            <person name="Takaki Y."/>
            <person name="Nishi S."/>
            <person name="Hori S."/>
            <person name="Arai W."/>
            <person name="Tsubouchi T."/>
            <person name="Morono Y."/>
            <person name="Uchiyama I."/>
            <person name="Ito T."/>
            <person name="Fujiyama A."/>
            <person name="Inagaki F."/>
            <person name="Takami H."/>
        </authorList>
    </citation>
    <scope>NUCLEOTIDE SEQUENCE</scope>
    <source>
        <strain evidence="1">Expedition CK06-06</strain>
    </source>
</reference>
<accession>X1MVP7</accession>
<comment type="caution">
    <text evidence="1">The sequence shown here is derived from an EMBL/GenBank/DDBJ whole genome shotgun (WGS) entry which is preliminary data.</text>
</comment>
<dbReference type="EMBL" id="BARV01012999">
    <property type="protein sequence ID" value="GAI10434.1"/>
    <property type="molecule type" value="Genomic_DNA"/>
</dbReference>
<protein>
    <submittedName>
        <fullName evidence="1">Uncharacterized protein</fullName>
    </submittedName>
</protein>
<proteinExistence type="predicted"/>
<dbReference type="AlphaFoldDB" id="X1MVP7"/>
<gene>
    <name evidence="1" type="ORF">S06H3_23764</name>
</gene>
<feature type="non-terminal residue" evidence="1">
    <location>
        <position position="105"/>
    </location>
</feature>